<protein>
    <recommendedName>
        <fullName evidence="4">ABC transporter domain-containing protein</fullName>
    </recommendedName>
</protein>
<dbReference type="Pfam" id="PF00005">
    <property type="entry name" value="ABC_tran"/>
    <property type="match status" value="1"/>
</dbReference>
<dbReference type="PANTHER" id="PTHR43776">
    <property type="entry name" value="TRANSPORT ATP-BINDING PROTEIN"/>
    <property type="match status" value="1"/>
</dbReference>
<reference evidence="5" key="1">
    <citation type="journal article" date="2014" name="Front. Microbiol.">
        <title>High frequency of phylogenetically diverse reductive dehalogenase-homologous genes in deep subseafloor sedimentary metagenomes.</title>
        <authorList>
            <person name="Kawai M."/>
            <person name="Futagami T."/>
            <person name="Toyoda A."/>
            <person name="Takaki Y."/>
            <person name="Nishi S."/>
            <person name="Hori S."/>
            <person name="Arai W."/>
            <person name="Tsubouchi T."/>
            <person name="Morono Y."/>
            <person name="Uchiyama I."/>
            <person name="Ito T."/>
            <person name="Fujiyama A."/>
            <person name="Inagaki F."/>
            <person name="Takami H."/>
        </authorList>
    </citation>
    <scope>NUCLEOTIDE SEQUENCE</scope>
    <source>
        <strain evidence="5">Expedition CK06-06</strain>
    </source>
</reference>
<dbReference type="InterPro" id="IPR050319">
    <property type="entry name" value="ABC_transp_ATP-bind"/>
</dbReference>
<dbReference type="SUPFAM" id="SSF52540">
    <property type="entry name" value="P-loop containing nucleoside triphosphate hydrolases"/>
    <property type="match status" value="1"/>
</dbReference>
<evidence type="ECO:0000313" key="5">
    <source>
        <dbReference type="EMBL" id="GAI94824.1"/>
    </source>
</evidence>
<dbReference type="AlphaFoldDB" id="X1UR35"/>
<keyword evidence="3" id="KW-0067">ATP-binding</keyword>
<feature type="domain" description="ABC transporter" evidence="4">
    <location>
        <begin position="26"/>
        <end position="67"/>
    </location>
</feature>
<evidence type="ECO:0000256" key="3">
    <source>
        <dbReference type="ARBA" id="ARBA00022840"/>
    </source>
</evidence>
<proteinExistence type="predicted"/>
<comment type="caution">
    <text evidence="5">The sequence shown here is derived from an EMBL/GenBank/DDBJ whole genome shotgun (WGS) entry which is preliminary data.</text>
</comment>
<organism evidence="5">
    <name type="scientific">marine sediment metagenome</name>
    <dbReference type="NCBI Taxonomy" id="412755"/>
    <lineage>
        <taxon>unclassified sequences</taxon>
        <taxon>metagenomes</taxon>
        <taxon>ecological metagenomes</taxon>
    </lineage>
</organism>
<sequence>MTNNILFVDQLKKHFFTYQGIVKAVDGISFFIKEGETFGLVGESGSGKSTVAYTVVGMYRPTKGKIIYK</sequence>
<keyword evidence="2" id="KW-0547">Nucleotide-binding</keyword>
<gene>
    <name evidence="5" type="ORF">S12H4_36889</name>
</gene>
<dbReference type="Gene3D" id="3.40.50.300">
    <property type="entry name" value="P-loop containing nucleotide triphosphate hydrolases"/>
    <property type="match status" value="1"/>
</dbReference>
<evidence type="ECO:0000256" key="1">
    <source>
        <dbReference type="ARBA" id="ARBA00022448"/>
    </source>
</evidence>
<accession>X1UR35</accession>
<dbReference type="EMBL" id="BARW01022033">
    <property type="protein sequence ID" value="GAI94824.1"/>
    <property type="molecule type" value="Genomic_DNA"/>
</dbReference>
<keyword evidence="1" id="KW-0813">Transport</keyword>
<name>X1UR35_9ZZZZ</name>
<dbReference type="InterPro" id="IPR003439">
    <property type="entry name" value="ABC_transporter-like_ATP-bd"/>
</dbReference>
<evidence type="ECO:0000259" key="4">
    <source>
        <dbReference type="Pfam" id="PF00005"/>
    </source>
</evidence>
<feature type="non-terminal residue" evidence="5">
    <location>
        <position position="69"/>
    </location>
</feature>
<dbReference type="GO" id="GO:0005524">
    <property type="term" value="F:ATP binding"/>
    <property type="evidence" value="ECO:0007669"/>
    <property type="project" value="UniProtKB-KW"/>
</dbReference>
<dbReference type="InterPro" id="IPR027417">
    <property type="entry name" value="P-loop_NTPase"/>
</dbReference>
<evidence type="ECO:0000256" key="2">
    <source>
        <dbReference type="ARBA" id="ARBA00022741"/>
    </source>
</evidence>
<dbReference type="GO" id="GO:0016887">
    <property type="term" value="F:ATP hydrolysis activity"/>
    <property type="evidence" value="ECO:0007669"/>
    <property type="project" value="InterPro"/>
</dbReference>